<feature type="region of interest" description="Disordered" evidence="1">
    <location>
        <begin position="241"/>
        <end position="272"/>
    </location>
</feature>
<evidence type="ECO:0000256" key="1">
    <source>
        <dbReference type="SAM" id="MobiDB-lite"/>
    </source>
</evidence>
<accession>A0ABR3VPF2</accession>
<proteinExistence type="predicted"/>
<dbReference type="EMBL" id="JAZGSY010000016">
    <property type="protein sequence ID" value="KAL1843439.1"/>
    <property type="molecule type" value="Genomic_DNA"/>
</dbReference>
<keyword evidence="3" id="KW-1185">Reference proteome</keyword>
<feature type="region of interest" description="Disordered" evidence="1">
    <location>
        <begin position="187"/>
        <end position="227"/>
    </location>
</feature>
<reference evidence="2 3" key="1">
    <citation type="journal article" date="2024" name="Commun. Biol.">
        <title>Comparative genomic analysis of thermophilic fungi reveals convergent evolutionary adaptations and gene losses.</title>
        <authorList>
            <person name="Steindorff A.S."/>
            <person name="Aguilar-Pontes M.V."/>
            <person name="Robinson A.J."/>
            <person name="Andreopoulos B."/>
            <person name="LaButti K."/>
            <person name="Kuo A."/>
            <person name="Mondo S."/>
            <person name="Riley R."/>
            <person name="Otillar R."/>
            <person name="Haridas S."/>
            <person name="Lipzen A."/>
            <person name="Grimwood J."/>
            <person name="Schmutz J."/>
            <person name="Clum A."/>
            <person name="Reid I.D."/>
            <person name="Moisan M.C."/>
            <person name="Butler G."/>
            <person name="Nguyen T.T.M."/>
            <person name="Dewar K."/>
            <person name="Conant G."/>
            <person name="Drula E."/>
            <person name="Henrissat B."/>
            <person name="Hansel C."/>
            <person name="Singer S."/>
            <person name="Hutchinson M.I."/>
            <person name="de Vries R.P."/>
            <person name="Natvig D.O."/>
            <person name="Powell A.J."/>
            <person name="Tsang A."/>
            <person name="Grigoriev I.V."/>
        </authorList>
    </citation>
    <scope>NUCLEOTIDE SEQUENCE [LARGE SCALE GENOMIC DNA]</scope>
    <source>
        <strain evidence="2 3">CBS 620.91</strain>
    </source>
</reference>
<feature type="region of interest" description="Disordered" evidence="1">
    <location>
        <begin position="334"/>
        <end position="364"/>
    </location>
</feature>
<evidence type="ECO:0000313" key="2">
    <source>
        <dbReference type="EMBL" id="KAL1843439.1"/>
    </source>
</evidence>
<evidence type="ECO:0000313" key="3">
    <source>
        <dbReference type="Proteomes" id="UP001583172"/>
    </source>
</evidence>
<protein>
    <submittedName>
        <fullName evidence="2">Uncharacterized protein</fullName>
    </submittedName>
</protein>
<gene>
    <name evidence="2" type="ORF">VTJ49DRAFT_1549</name>
</gene>
<feature type="compositionally biased region" description="Basic and acidic residues" evidence="1">
    <location>
        <begin position="348"/>
        <end position="364"/>
    </location>
</feature>
<name>A0ABR3VPF2_HUMIN</name>
<feature type="compositionally biased region" description="Polar residues" evidence="1">
    <location>
        <begin position="335"/>
        <end position="347"/>
    </location>
</feature>
<feature type="region of interest" description="Disordered" evidence="1">
    <location>
        <begin position="541"/>
        <end position="564"/>
    </location>
</feature>
<sequence length="564" mass="63814">MAKQAEEQSENQAANVRLEPCWNLEGFDFQNVRIAWVGHLLYNPCFTTRLQNPDEPTDVDKSRMAANNVAAIFRAMNICREYIGELDFWERFRKLEHMPINLVQVHSITNKFIEGRRAYLGHNQDCPTEVARVVDIWIEWIDSHSLKTWSTSPEVTPAVLWDGYSEQWKQLVDDKVLRDFGERFVEQPAAPSNNMEAQQPHGNPTEASSATNGKRLLSQSPEHSPSAATKRLRMFVTGAQGAVDNQTPPGGTADRAGPVSVTQGPAPAELPQPTDLAREVRHLGNLYQLVSNRMNDFYSQLGDHGTRMNDFDNRLGSQEKGLAELTGRLEELENNQKVAQGNGASSQEGDKETKEDRLTSDASTKELARRVDALEANHRSGFEELNANIARLHDAFEQSQRAQAVDNQGVRLNMPENGLQVVAAEEHHRFSGHRYQAFREPLQPPHLRATQDRLRSGASIMRDPYDVEVDHILHDGLDRLPGRNSLQPPVRDTPILPYAEYRPPPQPLIRGTPVFRHSEYGAPPQRHVEYPAINPHHAEYGYPEYPASPRHYAPERGRPMEPRY</sequence>
<comment type="caution">
    <text evidence="2">The sequence shown here is derived from an EMBL/GenBank/DDBJ whole genome shotgun (WGS) entry which is preliminary data.</text>
</comment>
<dbReference type="Proteomes" id="UP001583172">
    <property type="component" value="Unassembled WGS sequence"/>
</dbReference>
<feature type="compositionally biased region" description="Basic and acidic residues" evidence="1">
    <location>
        <begin position="552"/>
        <end position="564"/>
    </location>
</feature>
<feature type="compositionally biased region" description="Polar residues" evidence="1">
    <location>
        <begin position="190"/>
        <end position="227"/>
    </location>
</feature>
<organism evidence="2 3">
    <name type="scientific">Humicola insolens</name>
    <name type="common">Soft-rot fungus</name>
    <dbReference type="NCBI Taxonomy" id="85995"/>
    <lineage>
        <taxon>Eukaryota</taxon>
        <taxon>Fungi</taxon>
        <taxon>Dikarya</taxon>
        <taxon>Ascomycota</taxon>
        <taxon>Pezizomycotina</taxon>
        <taxon>Sordariomycetes</taxon>
        <taxon>Sordariomycetidae</taxon>
        <taxon>Sordariales</taxon>
        <taxon>Chaetomiaceae</taxon>
        <taxon>Mycothermus</taxon>
    </lineage>
</organism>